<accession>A0ABD3PQH9</accession>
<dbReference type="EMBL" id="JALLAZ020000668">
    <property type="protein sequence ID" value="KAL3789824.1"/>
    <property type="molecule type" value="Genomic_DNA"/>
</dbReference>
<evidence type="ECO:0000313" key="9">
    <source>
        <dbReference type="Proteomes" id="UP001530315"/>
    </source>
</evidence>
<evidence type="ECO:0000256" key="4">
    <source>
        <dbReference type="ARBA" id="ARBA00022694"/>
    </source>
</evidence>
<protein>
    <recommendedName>
        <fullName evidence="1">tRNA-uridine aminocarboxypropyltransferase</fullName>
        <ecNumber evidence="1">2.5.1.25</ecNumber>
    </recommendedName>
</protein>
<comment type="similarity">
    <text evidence="5">Belongs to the TDD superfamily. DTWD2 family.</text>
</comment>
<evidence type="ECO:0000256" key="5">
    <source>
        <dbReference type="ARBA" id="ARBA00034489"/>
    </source>
</evidence>
<dbReference type="InterPro" id="IPR005636">
    <property type="entry name" value="DTW"/>
</dbReference>
<dbReference type="Proteomes" id="UP001530315">
    <property type="component" value="Unassembled WGS sequence"/>
</dbReference>
<comment type="caution">
    <text evidence="8">The sequence shown here is derived from an EMBL/GenBank/DDBJ whole genome shotgun (WGS) entry which is preliminary data.</text>
</comment>
<reference evidence="8 9" key="1">
    <citation type="submission" date="2024-10" db="EMBL/GenBank/DDBJ databases">
        <title>Updated reference genomes for cyclostephanoid diatoms.</title>
        <authorList>
            <person name="Roberts W.R."/>
            <person name="Alverson A.J."/>
        </authorList>
    </citation>
    <scope>NUCLEOTIDE SEQUENCE [LARGE SCALE GENOMIC DNA]</scope>
    <source>
        <strain evidence="8 9">AJA276-08</strain>
    </source>
</reference>
<keyword evidence="2" id="KW-0808">Transferase</keyword>
<evidence type="ECO:0000259" key="7">
    <source>
        <dbReference type="PROSITE" id="PS50003"/>
    </source>
</evidence>
<dbReference type="InterPro" id="IPR001849">
    <property type="entry name" value="PH_domain"/>
</dbReference>
<dbReference type="EC" id="2.5.1.25" evidence="1"/>
<keyword evidence="4" id="KW-0819">tRNA processing</keyword>
<dbReference type="SMART" id="SM01144">
    <property type="entry name" value="DTW"/>
    <property type="match status" value="1"/>
</dbReference>
<keyword evidence="3" id="KW-0949">S-adenosyl-L-methionine</keyword>
<evidence type="ECO:0000256" key="6">
    <source>
        <dbReference type="ARBA" id="ARBA00048718"/>
    </source>
</evidence>
<proteinExistence type="inferred from homology"/>
<dbReference type="InterPro" id="IPR039262">
    <property type="entry name" value="DTWD2/TAPT"/>
</dbReference>
<evidence type="ECO:0000313" key="8">
    <source>
        <dbReference type="EMBL" id="KAL3789824.1"/>
    </source>
</evidence>
<keyword evidence="9" id="KW-1185">Reference proteome</keyword>
<dbReference type="GO" id="GO:0016432">
    <property type="term" value="F:tRNA-uridine aminocarboxypropyltransferase activity"/>
    <property type="evidence" value="ECO:0007669"/>
    <property type="project" value="UniProtKB-EC"/>
</dbReference>
<sequence>MMVAAESEQEQQHWLSDVDCGSGCLCECFGGSDPALFRRLTYPSSADAMGSYCWRTGRCILFAATNAAFPLHAWCRVCGFRGIVGSRGYATRWWRRTGNIWMNNGDNDSLSHLLSSPERYAEQLKLTVEEVRRLQEEYTAASQTLHQQVEGSFNDGHKKHRLICEHRYRYAKHPFVCRKCWCYLPICLCQEAAALPRIQLPLVVKQVILWTHHREWTSISNSGSLLPLLLDGTKLLMKGLPQHDEELQRILDNIGSGHVVVLWPDNNTSPSRNDQQYPVDPKIQHDRITWQDLQTTLARNDNDNQVTIIVLEGTWRTARRMASKLPATIQRLSLPPDVLFWNVDYDEKTLVRQSLLSPLRRQEGGSQLNLCTAEAVTAALVGLGLSQEYGRRILDLVQQKVDQTRRYQGKPITLVEVDHS</sequence>
<dbReference type="PANTHER" id="PTHR21392">
    <property type="entry name" value="TRNA-URIDINE AMINOCARBOXYPROPYLTRANSFERASE 2"/>
    <property type="match status" value="1"/>
</dbReference>
<dbReference type="AlphaFoldDB" id="A0ABD3PQH9"/>
<dbReference type="GO" id="GO:0008033">
    <property type="term" value="P:tRNA processing"/>
    <property type="evidence" value="ECO:0007669"/>
    <property type="project" value="UniProtKB-KW"/>
</dbReference>
<dbReference type="Pfam" id="PF03942">
    <property type="entry name" value="DTW"/>
    <property type="match status" value="1"/>
</dbReference>
<dbReference type="PANTHER" id="PTHR21392:SF0">
    <property type="entry name" value="TRNA-URIDINE AMINOCARBOXYPROPYLTRANSFERASE 2"/>
    <property type="match status" value="1"/>
</dbReference>
<evidence type="ECO:0000256" key="3">
    <source>
        <dbReference type="ARBA" id="ARBA00022691"/>
    </source>
</evidence>
<dbReference type="PROSITE" id="PS50003">
    <property type="entry name" value="PH_DOMAIN"/>
    <property type="match status" value="1"/>
</dbReference>
<evidence type="ECO:0000256" key="1">
    <source>
        <dbReference type="ARBA" id="ARBA00012386"/>
    </source>
</evidence>
<comment type="catalytic activity">
    <reaction evidence="6">
        <text>a uridine in tRNA + S-adenosyl-L-methionine = a 3-[(3S)-3-amino-3-carboxypropyl]uridine in tRNA + S-methyl-5'-thioadenosine + H(+)</text>
        <dbReference type="Rhea" id="RHEA:62432"/>
        <dbReference type="Rhea" id="RHEA-COMP:13339"/>
        <dbReference type="Rhea" id="RHEA-COMP:16092"/>
        <dbReference type="ChEBI" id="CHEBI:15378"/>
        <dbReference type="ChEBI" id="CHEBI:17509"/>
        <dbReference type="ChEBI" id="CHEBI:59789"/>
        <dbReference type="ChEBI" id="CHEBI:65315"/>
        <dbReference type="ChEBI" id="CHEBI:82930"/>
        <dbReference type="EC" id="2.5.1.25"/>
    </reaction>
</comment>
<name>A0ABD3PQH9_9STRA</name>
<gene>
    <name evidence="8" type="ORF">ACHAW5_011247</name>
</gene>
<evidence type="ECO:0000256" key="2">
    <source>
        <dbReference type="ARBA" id="ARBA00022679"/>
    </source>
</evidence>
<feature type="domain" description="PH" evidence="7">
    <location>
        <begin position="1"/>
        <end position="23"/>
    </location>
</feature>
<organism evidence="8 9">
    <name type="scientific">Stephanodiscus triporus</name>
    <dbReference type="NCBI Taxonomy" id="2934178"/>
    <lineage>
        <taxon>Eukaryota</taxon>
        <taxon>Sar</taxon>
        <taxon>Stramenopiles</taxon>
        <taxon>Ochrophyta</taxon>
        <taxon>Bacillariophyta</taxon>
        <taxon>Coscinodiscophyceae</taxon>
        <taxon>Thalassiosirophycidae</taxon>
        <taxon>Stephanodiscales</taxon>
        <taxon>Stephanodiscaceae</taxon>
        <taxon>Stephanodiscus</taxon>
    </lineage>
</organism>